<dbReference type="InterPro" id="IPR011042">
    <property type="entry name" value="6-blade_b-propeller_TolB-like"/>
</dbReference>
<name>A0A822BL28_9BILA</name>
<comment type="caution">
    <text evidence="1">The sequence shown here is derived from an EMBL/GenBank/DDBJ whole genome shotgun (WGS) entry which is preliminary data.</text>
</comment>
<evidence type="ECO:0000313" key="2">
    <source>
        <dbReference type="Proteomes" id="UP000663848"/>
    </source>
</evidence>
<organism evidence="1 2">
    <name type="scientific">Rotaria socialis</name>
    <dbReference type="NCBI Taxonomy" id="392032"/>
    <lineage>
        <taxon>Eukaryota</taxon>
        <taxon>Metazoa</taxon>
        <taxon>Spiralia</taxon>
        <taxon>Gnathifera</taxon>
        <taxon>Rotifera</taxon>
        <taxon>Eurotatoria</taxon>
        <taxon>Bdelloidea</taxon>
        <taxon>Philodinida</taxon>
        <taxon>Philodinidae</taxon>
        <taxon>Rotaria</taxon>
    </lineage>
</organism>
<dbReference type="EMBL" id="CAJOBR010038906">
    <property type="protein sequence ID" value="CAF5020869.1"/>
    <property type="molecule type" value="Genomic_DNA"/>
</dbReference>
<dbReference type="Gene3D" id="2.120.10.30">
    <property type="entry name" value="TolB, C-terminal domain"/>
    <property type="match status" value="1"/>
</dbReference>
<reference evidence="1" key="1">
    <citation type="submission" date="2021-02" db="EMBL/GenBank/DDBJ databases">
        <authorList>
            <person name="Nowell W R."/>
        </authorList>
    </citation>
    <scope>NUCLEOTIDE SEQUENCE</scope>
</reference>
<dbReference type="PANTHER" id="PTHR47064">
    <property type="entry name" value="PUTATIVE (AFU_ORTHOLOGUE AFUA_1G08990)-RELATED"/>
    <property type="match status" value="1"/>
</dbReference>
<gene>
    <name evidence="1" type="ORF">QYT958_LOCUS39931</name>
</gene>
<dbReference type="InterPro" id="IPR052988">
    <property type="entry name" value="Oryzine_lactonohydrolase"/>
</dbReference>
<dbReference type="SUPFAM" id="SSF63829">
    <property type="entry name" value="Calcium-dependent phosphotriesterase"/>
    <property type="match status" value="1"/>
</dbReference>
<dbReference type="AlphaFoldDB" id="A0A822BL28"/>
<protein>
    <submittedName>
        <fullName evidence="1">Uncharacterized protein</fullName>
    </submittedName>
</protein>
<dbReference type="PANTHER" id="PTHR47064:SF2">
    <property type="entry name" value="SMP-30_GLUCONOLACTONASE_LRE-LIKE REGION DOMAIN-CONTAINING PROTEIN-RELATED"/>
    <property type="match status" value="1"/>
</dbReference>
<evidence type="ECO:0000313" key="1">
    <source>
        <dbReference type="EMBL" id="CAF5020869.1"/>
    </source>
</evidence>
<accession>A0A822BL28</accession>
<feature type="non-terminal residue" evidence="1">
    <location>
        <position position="158"/>
    </location>
</feature>
<dbReference type="Proteomes" id="UP000663848">
    <property type="component" value="Unassembled WGS sequence"/>
</dbReference>
<sequence length="158" mass="17505">GGAFVPTTNEVWFTANQLPIQNTNVSRVNLETNQIELLSIQPSILTPNGANYFDDSVYICSQGNQTTSGGIYAVNPTTLASRLVVNSWFGLRLNSPNDVTFTRKIGRGKYMWFTDPQIAYMQDFGSLPQLGSYVYRFDLTTSELRPVITDLVVPNGIA</sequence>
<feature type="non-terminal residue" evidence="1">
    <location>
        <position position="1"/>
    </location>
</feature>
<proteinExistence type="predicted"/>